<keyword evidence="2" id="KW-0695">RNA-directed DNA polymerase</keyword>
<dbReference type="InterPro" id="IPR056924">
    <property type="entry name" value="SH3_Tf2-1"/>
</dbReference>
<dbReference type="InterPro" id="IPR012337">
    <property type="entry name" value="RNaseH-like_sf"/>
</dbReference>
<feature type="domain" description="Integrase catalytic" evidence="1">
    <location>
        <begin position="169"/>
        <end position="332"/>
    </location>
</feature>
<name>A0ABQ5C6Y0_9ASTR</name>
<dbReference type="InterPro" id="IPR001584">
    <property type="entry name" value="Integrase_cat-core"/>
</dbReference>
<reference evidence="2" key="1">
    <citation type="journal article" date="2022" name="Int. J. Mol. Sci.">
        <title>Draft Genome of Tanacetum Coccineum: Genomic Comparison of Closely Related Tanacetum-Family Plants.</title>
        <authorList>
            <person name="Yamashiro T."/>
            <person name="Shiraishi A."/>
            <person name="Nakayama K."/>
            <person name="Satake H."/>
        </authorList>
    </citation>
    <scope>NUCLEOTIDE SEQUENCE</scope>
</reference>
<dbReference type="Pfam" id="PF24626">
    <property type="entry name" value="SH3_Tf2-1"/>
    <property type="match status" value="1"/>
</dbReference>
<sequence>MRQRRWIELFSNYDCEIHYDPGKANVVADALSRKERLKPGRARAMSMTIHSSIKARIMEAQSEASKGVNTLAEMLNGLDKQLERKEDGGLYLAERIWVPVYGNLRTLIMNEAHAIRYYVHPGADKMYYDLRGLYRWLGMKKDIAMYVSKCLTCSKVKAEHQKPSGLLQQPEIPEWKWENIIMDFINKLPRTSGRHDLIWVIVDRLTKLTHFLAIRKDYKTERLARLYINEIIARHVVPVSIISDRDSYFTSKFWQSLQNALGTRLDLSTTYHPETDVQSERTIQTLEYMLRACAIDFDSNWYTHLPLVEFSFNNSYHSNVKFAPFEALYRRKCRTPIAWAEVGESKLFGPEIVQDTTEKIVQIKQRLQAARDRQKSYVNNRRKPLEFSVTDKVLLKVSPRKGVVRFGKRSKLSPRYVGPFEIVERVCPVAYRLRLPQDLVGIHDTFHVSYLKKCLADVNLTVPLAEVKIDDKLHFVEEPMEIMDRELKKLKRSRIPIVKVHWNSQRGP</sequence>
<dbReference type="PROSITE" id="PS50994">
    <property type="entry name" value="INTEGRASE"/>
    <property type="match status" value="1"/>
</dbReference>
<dbReference type="Proteomes" id="UP001151760">
    <property type="component" value="Unassembled WGS sequence"/>
</dbReference>
<comment type="caution">
    <text evidence="2">The sequence shown here is derived from an EMBL/GenBank/DDBJ whole genome shotgun (WGS) entry which is preliminary data.</text>
</comment>
<organism evidence="2 3">
    <name type="scientific">Tanacetum coccineum</name>
    <dbReference type="NCBI Taxonomy" id="301880"/>
    <lineage>
        <taxon>Eukaryota</taxon>
        <taxon>Viridiplantae</taxon>
        <taxon>Streptophyta</taxon>
        <taxon>Embryophyta</taxon>
        <taxon>Tracheophyta</taxon>
        <taxon>Spermatophyta</taxon>
        <taxon>Magnoliopsida</taxon>
        <taxon>eudicotyledons</taxon>
        <taxon>Gunneridae</taxon>
        <taxon>Pentapetalae</taxon>
        <taxon>asterids</taxon>
        <taxon>campanulids</taxon>
        <taxon>Asterales</taxon>
        <taxon>Asteraceae</taxon>
        <taxon>Asteroideae</taxon>
        <taxon>Anthemideae</taxon>
        <taxon>Anthemidinae</taxon>
        <taxon>Tanacetum</taxon>
    </lineage>
</organism>
<reference evidence="2" key="2">
    <citation type="submission" date="2022-01" db="EMBL/GenBank/DDBJ databases">
        <authorList>
            <person name="Yamashiro T."/>
            <person name="Shiraishi A."/>
            <person name="Satake H."/>
            <person name="Nakayama K."/>
        </authorList>
    </citation>
    <scope>NUCLEOTIDE SEQUENCE</scope>
</reference>
<dbReference type="SUPFAM" id="SSF53098">
    <property type="entry name" value="Ribonuclease H-like"/>
    <property type="match status" value="1"/>
</dbReference>
<accession>A0ABQ5C6Y0</accession>
<dbReference type="GO" id="GO:0003964">
    <property type="term" value="F:RNA-directed DNA polymerase activity"/>
    <property type="evidence" value="ECO:0007669"/>
    <property type="project" value="UniProtKB-KW"/>
</dbReference>
<keyword evidence="2" id="KW-0548">Nucleotidyltransferase</keyword>
<dbReference type="PANTHER" id="PTHR45835:SF99">
    <property type="entry name" value="CHROMO DOMAIN-CONTAINING PROTEIN-RELATED"/>
    <property type="match status" value="1"/>
</dbReference>
<protein>
    <submittedName>
        <fullName evidence="2">Reverse transcriptase domain-containing protein</fullName>
    </submittedName>
</protein>
<evidence type="ECO:0000313" key="2">
    <source>
        <dbReference type="EMBL" id="GJT22860.1"/>
    </source>
</evidence>
<keyword evidence="3" id="KW-1185">Reference proteome</keyword>
<proteinExistence type="predicted"/>
<gene>
    <name evidence="2" type="ORF">Tco_0892797</name>
</gene>
<dbReference type="PANTHER" id="PTHR45835">
    <property type="entry name" value="YALI0A06105P"/>
    <property type="match status" value="1"/>
</dbReference>
<dbReference type="Gene3D" id="1.10.340.70">
    <property type="match status" value="1"/>
</dbReference>
<dbReference type="Gene3D" id="3.30.420.10">
    <property type="entry name" value="Ribonuclease H-like superfamily/Ribonuclease H"/>
    <property type="match status" value="1"/>
</dbReference>
<dbReference type="InterPro" id="IPR036397">
    <property type="entry name" value="RNaseH_sf"/>
</dbReference>
<dbReference type="EMBL" id="BQNB010014006">
    <property type="protein sequence ID" value="GJT22860.1"/>
    <property type="molecule type" value="Genomic_DNA"/>
</dbReference>
<dbReference type="Pfam" id="PF17921">
    <property type="entry name" value="Integrase_H2C2"/>
    <property type="match status" value="1"/>
</dbReference>
<evidence type="ECO:0000313" key="3">
    <source>
        <dbReference type="Proteomes" id="UP001151760"/>
    </source>
</evidence>
<dbReference type="InterPro" id="IPR041588">
    <property type="entry name" value="Integrase_H2C2"/>
</dbReference>
<evidence type="ECO:0000259" key="1">
    <source>
        <dbReference type="PROSITE" id="PS50994"/>
    </source>
</evidence>
<keyword evidence="2" id="KW-0808">Transferase</keyword>